<dbReference type="EMBL" id="CP063406">
    <property type="protein sequence ID" value="QSZ31991.1"/>
    <property type="molecule type" value="Genomic_DNA"/>
</dbReference>
<keyword evidence="2" id="KW-1185">Reference proteome</keyword>
<name>A0A8A3P7X2_9HELO</name>
<sequence length="218" mass="24014">MNLAPCLRKYNPNVNVFRQVDPYTDPIYLQSPHRLQATPSQALIIPRSHLPQNPQIYTGCQSCEDDPRTGAHFCRTCIETQYYALQAQSQAQAQIQDMYLNYATCECPHCDSGWNASALSQRGYGGRYSNPNIEPLEQQLHNTGRYTHMPSSRLGRSPCRDMGPLVSVSCLGALGGLNGQGMSSLGGFGGIGSIGGVRDMRNHAGRYGLQNSRLGYRL</sequence>
<organism evidence="1 2">
    <name type="scientific">Monilinia vaccinii-corymbosi</name>
    <dbReference type="NCBI Taxonomy" id="61207"/>
    <lineage>
        <taxon>Eukaryota</taxon>
        <taxon>Fungi</taxon>
        <taxon>Dikarya</taxon>
        <taxon>Ascomycota</taxon>
        <taxon>Pezizomycotina</taxon>
        <taxon>Leotiomycetes</taxon>
        <taxon>Helotiales</taxon>
        <taxon>Sclerotiniaceae</taxon>
        <taxon>Monilinia</taxon>
    </lineage>
</organism>
<protein>
    <submittedName>
        <fullName evidence="1">Uncharacterized protein</fullName>
    </submittedName>
</protein>
<dbReference type="AlphaFoldDB" id="A0A8A3P7X2"/>
<evidence type="ECO:0000313" key="1">
    <source>
        <dbReference type="EMBL" id="QSZ31991.1"/>
    </source>
</evidence>
<dbReference type="Proteomes" id="UP000672032">
    <property type="component" value="Chromosome 2"/>
</dbReference>
<gene>
    <name evidence="1" type="ORF">DSL72_001560</name>
</gene>
<evidence type="ECO:0000313" key="2">
    <source>
        <dbReference type="Proteomes" id="UP000672032"/>
    </source>
</evidence>
<dbReference type="OrthoDB" id="3554050at2759"/>
<proteinExistence type="predicted"/>
<accession>A0A8A3P7X2</accession>
<reference evidence="1" key="1">
    <citation type="submission" date="2020-10" db="EMBL/GenBank/DDBJ databases">
        <title>Genome Sequence of Monilinia vaccinii-corymbosi Sheds Light on Mummy Berry Disease Infection of Blueberry and Mating Type.</title>
        <authorList>
            <person name="Yow A.G."/>
            <person name="Zhang Y."/>
            <person name="Bansal K."/>
            <person name="Eacker S.M."/>
            <person name="Sullivan S."/>
            <person name="Liachko I."/>
            <person name="Cubeta M.A."/>
            <person name="Rollins J.A."/>
            <person name="Ashrafi H."/>
        </authorList>
    </citation>
    <scope>NUCLEOTIDE SEQUENCE</scope>
    <source>
        <strain evidence="1">RL-1</strain>
    </source>
</reference>